<reference evidence="4" key="1">
    <citation type="submission" date="2020-10" db="EMBL/GenBank/DDBJ databases">
        <authorList>
            <person name="Gilroy R."/>
        </authorList>
    </citation>
    <scope>NUCLEOTIDE SEQUENCE</scope>
    <source>
        <strain evidence="4">14700</strain>
    </source>
</reference>
<protein>
    <submittedName>
        <fullName evidence="4">Extracellular solute-binding protein</fullName>
    </submittedName>
</protein>
<dbReference type="Proteomes" id="UP000810292">
    <property type="component" value="Unassembled WGS sequence"/>
</dbReference>
<name>A0A9D9IBW1_9SPIO</name>
<comment type="similarity">
    <text evidence="2">Belongs to the bacterial solute-binding protein 1 family.</text>
</comment>
<evidence type="ECO:0000313" key="5">
    <source>
        <dbReference type="Proteomes" id="UP000810292"/>
    </source>
</evidence>
<proteinExistence type="inferred from homology"/>
<comment type="subcellular location">
    <subcellularLocation>
        <location evidence="1">Periplasm</location>
    </subcellularLocation>
</comment>
<dbReference type="Gene3D" id="3.40.190.10">
    <property type="entry name" value="Periplasmic binding protein-like II"/>
    <property type="match status" value="2"/>
</dbReference>
<evidence type="ECO:0000256" key="1">
    <source>
        <dbReference type="ARBA" id="ARBA00004418"/>
    </source>
</evidence>
<keyword evidence="3" id="KW-0732">Signal</keyword>
<dbReference type="InterPro" id="IPR006059">
    <property type="entry name" value="SBP"/>
</dbReference>
<dbReference type="PANTHER" id="PTHR43649">
    <property type="entry name" value="ARABINOSE-BINDING PROTEIN-RELATED"/>
    <property type="match status" value="1"/>
</dbReference>
<dbReference type="InterPro" id="IPR050490">
    <property type="entry name" value="Bact_solute-bd_prot1"/>
</dbReference>
<feature type="signal peptide" evidence="3">
    <location>
        <begin position="1"/>
        <end position="22"/>
    </location>
</feature>
<evidence type="ECO:0000256" key="2">
    <source>
        <dbReference type="ARBA" id="ARBA00008520"/>
    </source>
</evidence>
<accession>A0A9D9IBW1</accession>
<evidence type="ECO:0000313" key="4">
    <source>
        <dbReference type="EMBL" id="MBO8469386.1"/>
    </source>
</evidence>
<dbReference type="EMBL" id="JADIMF010000098">
    <property type="protein sequence ID" value="MBO8469386.1"/>
    <property type="molecule type" value="Genomic_DNA"/>
</dbReference>
<dbReference type="PANTHER" id="PTHR43649:SF12">
    <property type="entry name" value="DIACETYLCHITOBIOSE BINDING PROTEIN DASA"/>
    <property type="match status" value="1"/>
</dbReference>
<dbReference type="SUPFAM" id="SSF53850">
    <property type="entry name" value="Periplasmic binding protein-like II"/>
    <property type="match status" value="1"/>
</dbReference>
<dbReference type="AlphaFoldDB" id="A0A9D9IBW1"/>
<sequence>MRKFKSILLVVLAVLLAMPMFAGGSKETKQAAGTPEDPITIDLWFGAAITEAGMIPEDWVGYDIIRNELGIDLNLTMLPSNESDQDVRIQAAGAANELPDIFMVRRPVLSNLVKQGLVAQVDDCFAKMPNRTALIYDENAIAHATIDGHVYGFASPGAIAKNEGLLVRKDWLDNLGLEVPTTLDEFLEVARAFTFDDPDGNGRNDTYGYGAFVETDATLKGYPGSRLWPIMGAYGVEGLWSFDSETAGLSIYKPEFYDFMVTLKQMCDEGIIDPNWLSYKKDDFRAAWKQGRFGMMYEQNAAYAATANYAPFDANFPDGEWIVIDAISGPEGKASIGAYDMNYRIYAVSQKAADAGKLDKICELLEWLSSDEGYYLVGWGQEGVNYVFDENGIPVAGDLGDNAFTGSKGQVVTQLRNMVFYNGDVELASRYPTYVTEVSGKTMSALTTLREMQEKKWTSAIGSGTMPTPNADVQRYYDQSLAEFLTGARALTPENWQAFIDQFNAIGGEAWNQEGLAKMQADGLIR</sequence>
<reference evidence="4" key="2">
    <citation type="journal article" date="2021" name="PeerJ">
        <title>Extensive microbial diversity within the chicken gut microbiome revealed by metagenomics and culture.</title>
        <authorList>
            <person name="Gilroy R."/>
            <person name="Ravi A."/>
            <person name="Getino M."/>
            <person name="Pursley I."/>
            <person name="Horton D.L."/>
            <person name="Alikhan N.F."/>
            <person name="Baker D."/>
            <person name="Gharbi K."/>
            <person name="Hall N."/>
            <person name="Watson M."/>
            <person name="Adriaenssens E.M."/>
            <person name="Foster-Nyarko E."/>
            <person name="Jarju S."/>
            <person name="Secka A."/>
            <person name="Antonio M."/>
            <person name="Oren A."/>
            <person name="Chaudhuri R.R."/>
            <person name="La Ragione R."/>
            <person name="Hildebrand F."/>
            <person name="Pallen M.J."/>
        </authorList>
    </citation>
    <scope>NUCLEOTIDE SEQUENCE</scope>
    <source>
        <strain evidence="4">14700</strain>
    </source>
</reference>
<gene>
    <name evidence="4" type="ORF">IAA72_06350</name>
</gene>
<evidence type="ECO:0000256" key="3">
    <source>
        <dbReference type="SAM" id="SignalP"/>
    </source>
</evidence>
<organism evidence="4 5">
    <name type="scientific">Candidatus Ornithospirochaeta stercoravium</name>
    <dbReference type="NCBI Taxonomy" id="2840897"/>
    <lineage>
        <taxon>Bacteria</taxon>
        <taxon>Pseudomonadati</taxon>
        <taxon>Spirochaetota</taxon>
        <taxon>Spirochaetia</taxon>
        <taxon>Spirochaetales</taxon>
        <taxon>Spirochaetaceae</taxon>
        <taxon>Spirochaetaceae incertae sedis</taxon>
        <taxon>Candidatus Ornithospirochaeta</taxon>
    </lineage>
</organism>
<feature type="chain" id="PRO_5038974316" evidence="3">
    <location>
        <begin position="23"/>
        <end position="526"/>
    </location>
</feature>
<dbReference type="Pfam" id="PF13416">
    <property type="entry name" value="SBP_bac_8"/>
    <property type="match status" value="1"/>
</dbReference>
<comment type="caution">
    <text evidence="4">The sequence shown here is derived from an EMBL/GenBank/DDBJ whole genome shotgun (WGS) entry which is preliminary data.</text>
</comment>
<dbReference type="GO" id="GO:0042597">
    <property type="term" value="C:periplasmic space"/>
    <property type="evidence" value="ECO:0007669"/>
    <property type="project" value="UniProtKB-SubCell"/>
</dbReference>